<evidence type="ECO:0000313" key="1">
    <source>
        <dbReference type="EMBL" id="WQN37018.1"/>
    </source>
</evidence>
<name>A0ABZ0ZFD2_9HYPH</name>
<sequence length="47" mass="6009">MKRYLREWKIKLIEGINPTWIDLYERIDEIENIYRPHPNTREWSDYN</sequence>
<reference evidence="1 2" key="1">
    <citation type="submission" date="2023-12" db="EMBL/GenBank/DDBJ databases">
        <authorList>
            <person name="Menendez E."/>
            <person name="Kaur S."/>
            <person name="Flores-Felix J.D."/>
            <person name="diCenzo G.C."/>
            <person name="Peix A."/>
            <person name="Velazquez E."/>
        </authorList>
    </citation>
    <scope>NUCLEOTIDE SEQUENCE [LARGE SCALE GENOMIC DNA]</scope>
    <source>
        <strain evidence="1 2">CIP 108029</strain>
    </source>
</reference>
<dbReference type="EMBL" id="CP140635">
    <property type="protein sequence ID" value="WQN37018.1"/>
    <property type="molecule type" value="Genomic_DNA"/>
</dbReference>
<keyword evidence="1" id="KW-0540">Nuclease</keyword>
<keyword evidence="1" id="KW-0255">Endonuclease</keyword>
<dbReference type="Proteomes" id="UP001322785">
    <property type="component" value="Chromosome"/>
</dbReference>
<proteinExistence type="predicted"/>
<dbReference type="GO" id="GO:0004519">
    <property type="term" value="F:endonuclease activity"/>
    <property type="evidence" value="ECO:0007669"/>
    <property type="project" value="UniProtKB-KW"/>
</dbReference>
<keyword evidence="2" id="KW-1185">Reference proteome</keyword>
<keyword evidence="1" id="KW-0378">Hydrolase</keyword>
<dbReference type="RefSeq" id="WP_080764107.1">
    <property type="nucleotide sequence ID" value="NZ_BSOQ01000007.1"/>
</dbReference>
<gene>
    <name evidence="1" type="ORF">U5G49_002128</name>
</gene>
<organism evidence="1 2">
    <name type="scientific">Rhizobium indigoferae</name>
    <dbReference type="NCBI Taxonomy" id="158891"/>
    <lineage>
        <taxon>Bacteria</taxon>
        <taxon>Pseudomonadati</taxon>
        <taxon>Pseudomonadota</taxon>
        <taxon>Alphaproteobacteria</taxon>
        <taxon>Hyphomicrobiales</taxon>
        <taxon>Rhizobiaceae</taxon>
        <taxon>Rhizobium/Agrobacterium group</taxon>
        <taxon>Rhizobium</taxon>
    </lineage>
</organism>
<accession>A0ABZ0ZFD2</accession>
<evidence type="ECO:0000313" key="2">
    <source>
        <dbReference type="Proteomes" id="UP001322785"/>
    </source>
</evidence>
<protein>
    <submittedName>
        <fullName evidence="1">Endonuclease</fullName>
    </submittedName>
</protein>